<accession>A0A074XHR2</accession>
<proteinExistence type="predicted"/>
<sequence>MLSQLSEVVRLLQPQAMPSCWFPEGSCLLVLPTHVSSKRLETNTTWPTARCERALMQAPILFPNTAPGTPHALINIFESAPYGCKLDEGSVSCMCLCAARSGNVIQVIACCGRAVAYFWSALGDFCRSCRKSNRQRAHWHDYHEYLNISWSH</sequence>
<reference evidence="1 2" key="1">
    <citation type="journal article" date="2014" name="BMC Genomics">
        <title>Genome sequencing of four Aureobasidium pullulans varieties: biotechnological potential, stress tolerance, and description of new species.</title>
        <authorList>
            <person name="Gostin Ar C."/>
            <person name="Ohm R.A."/>
            <person name="Kogej T."/>
            <person name="Sonjak S."/>
            <person name="Turk M."/>
            <person name="Zajc J."/>
            <person name="Zalar P."/>
            <person name="Grube M."/>
            <person name="Sun H."/>
            <person name="Han J."/>
            <person name="Sharma A."/>
            <person name="Chiniquy J."/>
            <person name="Ngan C.Y."/>
            <person name="Lipzen A."/>
            <person name="Barry K."/>
            <person name="Grigoriev I.V."/>
            <person name="Gunde-Cimerman N."/>
        </authorList>
    </citation>
    <scope>NUCLEOTIDE SEQUENCE [LARGE SCALE GENOMIC DNA]</scope>
    <source>
        <strain evidence="1 2">EXF-150</strain>
    </source>
</reference>
<dbReference type="AlphaFoldDB" id="A0A074XHR2"/>
<evidence type="ECO:0000313" key="2">
    <source>
        <dbReference type="Proteomes" id="UP000030706"/>
    </source>
</evidence>
<protein>
    <submittedName>
        <fullName evidence="1">Uncharacterized protein</fullName>
    </submittedName>
</protein>
<organism evidence="1 2">
    <name type="scientific">Aureobasidium pullulans EXF-150</name>
    <dbReference type="NCBI Taxonomy" id="1043002"/>
    <lineage>
        <taxon>Eukaryota</taxon>
        <taxon>Fungi</taxon>
        <taxon>Dikarya</taxon>
        <taxon>Ascomycota</taxon>
        <taxon>Pezizomycotina</taxon>
        <taxon>Dothideomycetes</taxon>
        <taxon>Dothideomycetidae</taxon>
        <taxon>Dothideales</taxon>
        <taxon>Saccotheciaceae</taxon>
        <taxon>Aureobasidium</taxon>
    </lineage>
</organism>
<dbReference type="GeneID" id="40741678"/>
<dbReference type="Proteomes" id="UP000030706">
    <property type="component" value="Unassembled WGS sequence"/>
</dbReference>
<dbReference type="RefSeq" id="XP_029761222.1">
    <property type="nucleotide sequence ID" value="XM_029899372.1"/>
</dbReference>
<gene>
    <name evidence="1" type="ORF">M438DRAFT_205718</name>
</gene>
<name>A0A074XHR2_AURPU</name>
<evidence type="ECO:0000313" key="1">
    <source>
        <dbReference type="EMBL" id="KEQ85035.1"/>
    </source>
</evidence>
<dbReference type="EMBL" id="KL584981">
    <property type="protein sequence ID" value="KEQ85035.1"/>
    <property type="molecule type" value="Genomic_DNA"/>
</dbReference>
<dbReference type="HOGENOM" id="CLU_1721990_0_0_1"/>
<keyword evidence="2" id="KW-1185">Reference proteome</keyword>